<sequence length="295" mass="35239">MIAGLFFYIVSIFNIIYPFHIFLKLFSHKDFSPLFFRVLWSFYAISLLWMIFVPVAKSAVFLSFMIYPLWSFHIFFFFTEDLPFRIFLFFIFIVNMIFVEAVSAGILVILNFIFPQLHLAVLYVALRGNTISIALCSIFQIILNYLFLPRLFHFIQRFRHLINLKLFLYLGIPVLFMMIIGNLFMSIPSPSFSYGWFVIFSVIISAIMWSMFHQGMSLLKELEKHHLKEKHQQMLLEEEIKHLHLLDDEYQKLYRWNHDTSNHLLALSLLIEQKKYDQALSYIHTLNTSREETKL</sequence>
<feature type="transmembrane region" description="Helical" evidence="1">
    <location>
        <begin position="59"/>
        <end position="79"/>
    </location>
</feature>
<keyword evidence="1" id="KW-1133">Transmembrane helix</keyword>
<evidence type="ECO:0008006" key="4">
    <source>
        <dbReference type="Google" id="ProtNLM"/>
    </source>
</evidence>
<gene>
    <name evidence="2" type="ORF">DO83_08640</name>
</gene>
<evidence type="ECO:0000256" key="1">
    <source>
        <dbReference type="SAM" id="Phobius"/>
    </source>
</evidence>
<feature type="transmembrane region" description="Helical" evidence="1">
    <location>
        <begin position="34"/>
        <end position="53"/>
    </location>
</feature>
<evidence type="ECO:0000313" key="2">
    <source>
        <dbReference type="EMBL" id="AQP39644.1"/>
    </source>
</evidence>
<protein>
    <recommendedName>
        <fullName evidence="4">SpoOB alpha-helical domain-containing protein</fullName>
    </recommendedName>
</protein>
<keyword evidence="1" id="KW-0812">Transmembrane</keyword>
<feature type="transmembrane region" description="Helical" evidence="1">
    <location>
        <begin position="193"/>
        <end position="212"/>
    </location>
</feature>
<accession>A0A1Q2C7G6</accession>
<feature type="transmembrane region" description="Helical" evidence="1">
    <location>
        <begin position="86"/>
        <end position="114"/>
    </location>
</feature>
<reference evidence="2 3" key="1">
    <citation type="journal article" date="2016" name="Sci. Rep.">
        <title>Accelerated dysbiosis of gut microbiota during aggravation of DSS-induced colitis by a butyrate-producing bacterium.</title>
        <authorList>
            <person name="Zhang Q."/>
            <person name="Wu Y."/>
            <person name="Wang J."/>
            <person name="Wu G."/>
            <person name="Long W."/>
            <person name="Xue Z."/>
            <person name="Wang L."/>
            <person name="Zhang X."/>
            <person name="Pang X."/>
            <person name="Zhao Y."/>
            <person name="Zhao L."/>
            <person name="Zhang C."/>
        </authorList>
    </citation>
    <scope>NUCLEOTIDE SEQUENCE [LARGE SCALE GENOMIC DNA]</scope>
    <source>
        <strain evidence="2 3">BPB5</strain>
    </source>
</reference>
<keyword evidence="1" id="KW-0472">Membrane</keyword>
<organism evidence="2 3">
    <name type="scientific">Anaerostipes hadrus</name>
    <dbReference type="NCBI Taxonomy" id="649756"/>
    <lineage>
        <taxon>Bacteria</taxon>
        <taxon>Bacillati</taxon>
        <taxon>Bacillota</taxon>
        <taxon>Clostridia</taxon>
        <taxon>Lachnospirales</taxon>
        <taxon>Lachnospiraceae</taxon>
        <taxon>Anaerostipes</taxon>
    </lineage>
</organism>
<name>A0A1Q2C7G6_ANAHA</name>
<evidence type="ECO:0000313" key="3">
    <source>
        <dbReference type="Proteomes" id="UP000188159"/>
    </source>
</evidence>
<feature type="transmembrane region" description="Helical" evidence="1">
    <location>
        <begin position="6"/>
        <end position="27"/>
    </location>
</feature>
<proteinExistence type="predicted"/>
<dbReference type="Proteomes" id="UP000188159">
    <property type="component" value="Chromosome"/>
</dbReference>
<dbReference type="AlphaFoldDB" id="A0A1Q2C7G6"/>
<dbReference type="EMBL" id="CP012098">
    <property type="protein sequence ID" value="AQP39644.1"/>
    <property type="molecule type" value="Genomic_DNA"/>
</dbReference>
<feature type="transmembrane region" description="Helical" evidence="1">
    <location>
        <begin position="120"/>
        <end position="146"/>
    </location>
</feature>
<feature type="transmembrane region" description="Helical" evidence="1">
    <location>
        <begin position="166"/>
        <end position="187"/>
    </location>
</feature>